<dbReference type="Gene3D" id="3.40.50.970">
    <property type="match status" value="1"/>
</dbReference>
<proteinExistence type="predicted"/>
<evidence type="ECO:0008006" key="2">
    <source>
        <dbReference type="Google" id="ProtNLM"/>
    </source>
</evidence>
<sequence length="51" mass="5898">MKNKLLEMDLLTEESVKKIEYAVEKRLDEALKYAQDSPSPEPEDALRDVFA</sequence>
<name>X0SHV5_9ZZZZ</name>
<reference evidence="1" key="1">
    <citation type="journal article" date="2014" name="Front. Microbiol.">
        <title>High frequency of phylogenetically diverse reductive dehalogenase-homologous genes in deep subseafloor sedimentary metagenomes.</title>
        <authorList>
            <person name="Kawai M."/>
            <person name="Futagami T."/>
            <person name="Toyoda A."/>
            <person name="Takaki Y."/>
            <person name="Nishi S."/>
            <person name="Hori S."/>
            <person name="Arai W."/>
            <person name="Tsubouchi T."/>
            <person name="Morono Y."/>
            <person name="Uchiyama I."/>
            <person name="Ito T."/>
            <person name="Fujiyama A."/>
            <person name="Inagaki F."/>
            <person name="Takami H."/>
        </authorList>
    </citation>
    <scope>NUCLEOTIDE SEQUENCE</scope>
    <source>
        <strain evidence="1">Expedition CK06-06</strain>
    </source>
</reference>
<protein>
    <recommendedName>
        <fullName evidence="2">Dehydrogenase E1 component domain-containing protein</fullName>
    </recommendedName>
</protein>
<evidence type="ECO:0000313" key="1">
    <source>
        <dbReference type="EMBL" id="GAF80594.1"/>
    </source>
</evidence>
<dbReference type="EMBL" id="BARS01008562">
    <property type="protein sequence ID" value="GAF80594.1"/>
    <property type="molecule type" value="Genomic_DNA"/>
</dbReference>
<gene>
    <name evidence="1" type="ORF">S01H1_16297</name>
</gene>
<dbReference type="AlphaFoldDB" id="X0SHV5"/>
<dbReference type="InterPro" id="IPR029061">
    <property type="entry name" value="THDP-binding"/>
</dbReference>
<accession>X0SHV5</accession>
<comment type="caution">
    <text evidence="1">The sequence shown here is derived from an EMBL/GenBank/DDBJ whole genome shotgun (WGS) entry which is preliminary data.</text>
</comment>
<organism evidence="1">
    <name type="scientific">marine sediment metagenome</name>
    <dbReference type="NCBI Taxonomy" id="412755"/>
    <lineage>
        <taxon>unclassified sequences</taxon>
        <taxon>metagenomes</taxon>
        <taxon>ecological metagenomes</taxon>
    </lineage>
</organism>
<dbReference type="SUPFAM" id="SSF52518">
    <property type="entry name" value="Thiamin diphosphate-binding fold (THDP-binding)"/>
    <property type="match status" value="1"/>
</dbReference>